<protein>
    <submittedName>
        <fullName evidence="1">Uncharacterized protein</fullName>
    </submittedName>
</protein>
<accession>A0A1D1V0F4</accession>
<comment type="caution">
    <text evidence="1">The sequence shown here is derived from an EMBL/GenBank/DDBJ whole genome shotgun (WGS) entry which is preliminary data.</text>
</comment>
<reference evidence="1 2" key="1">
    <citation type="journal article" date="2016" name="Nat. Commun.">
        <title>Extremotolerant tardigrade genome and improved radiotolerance of human cultured cells by tardigrade-unique protein.</title>
        <authorList>
            <person name="Hashimoto T."/>
            <person name="Horikawa D.D."/>
            <person name="Saito Y."/>
            <person name="Kuwahara H."/>
            <person name="Kozuka-Hata H."/>
            <person name="Shin-I T."/>
            <person name="Minakuchi Y."/>
            <person name="Ohishi K."/>
            <person name="Motoyama A."/>
            <person name="Aizu T."/>
            <person name="Enomoto A."/>
            <person name="Kondo K."/>
            <person name="Tanaka S."/>
            <person name="Hara Y."/>
            <person name="Koshikawa S."/>
            <person name="Sagara H."/>
            <person name="Miura T."/>
            <person name="Yokobori S."/>
            <person name="Miyagawa K."/>
            <person name="Suzuki Y."/>
            <person name="Kubo T."/>
            <person name="Oyama M."/>
            <person name="Kohara Y."/>
            <person name="Fujiyama A."/>
            <person name="Arakawa K."/>
            <person name="Katayama T."/>
            <person name="Toyoda A."/>
            <person name="Kunieda T."/>
        </authorList>
    </citation>
    <scope>NUCLEOTIDE SEQUENCE [LARGE SCALE GENOMIC DNA]</scope>
    <source>
        <strain evidence="1 2">YOKOZUNA-1</strain>
    </source>
</reference>
<dbReference type="AlphaFoldDB" id="A0A1D1V0F4"/>
<dbReference type="Proteomes" id="UP000186922">
    <property type="component" value="Unassembled WGS sequence"/>
</dbReference>
<sequence>MPGSFPRVICTDLDILGLQDRYCTWKNRTMWVLRSTILCHNVVSDSVGSSTLQR</sequence>
<gene>
    <name evidence="1" type="primary">RvY_06959-1</name>
    <name evidence="1" type="synonym">RvY_06959.1</name>
    <name evidence="1" type="ORF">RvY_06959</name>
</gene>
<evidence type="ECO:0000313" key="1">
    <source>
        <dbReference type="EMBL" id="GAU95324.1"/>
    </source>
</evidence>
<proteinExistence type="predicted"/>
<dbReference type="EMBL" id="BDGG01000003">
    <property type="protein sequence ID" value="GAU95324.1"/>
    <property type="molecule type" value="Genomic_DNA"/>
</dbReference>
<evidence type="ECO:0000313" key="2">
    <source>
        <dbReference type="Proteomes" id="UP000186922"/>
    </source>
</evidence>
<name>A0A1D1V0F4_RAMVA</name>
<keyword evidence="2" id="KW-1185">Reference proteome</keyword>
<organism evidence="1 2">
    <name type="scientific">Ramazzottius varieornatus</name>
    <name type="common">Water bear</name>
    <name type="synonym">Tardigrade</name>
    <dbReference type="NCBI Taxonomy" id="947166"/>
    <lineage>
        <taxon>Eukaryota</taxon>
        <taxon>Metazoa</taxon>
        <taxon>Ecdysozoa</taxon>
        <taxon>Tardigrada</taxon>
        <taxon>Eutardigrada</taxon>
        <taxon>Parachela</taxon>
        <taxon>Hypsibioidea</taxon>
        <taxon>Ramazzottiidae</taxon>
        <taxon>Ramazzottius</taxon>
    </lineage>
</organism>